<keyword evidence="2" id="KW-1185">Reference proteome</keyword>
<accession>A0A812NLZ8</accession>
<evidence type="ECO:0000313" key="1">
    <source>
        <dbReference type="EMBL" id="CAE7319011.1"/>
    </source>
</evidence>
<dbReference type="AlphaFoldDB" id="A0A812NLZ8"/>
<organism evidence="1 2">
    <name type="scientific">Symbiodinium natans</name>
    <dbReference type="NCBI Taxonomy" id="878477"/>
    <lineage>
        <taxon>Eukaryota</taxon>
        <taxon>Sar</taxon>
        <taxon>Alveolata</taxon>
        <taxon>Dinophyceae</taxon>
        <taxon>Suessiales</taxon>
        <taxon>Symbiodiniaceae</taxon>
        <taxon>Symbiodinium</taxon>
    </lineage>
</organism>
<reference evidence="1" key="1">
    <citation type="submission" date="2021-02" db="EMBL/GenBank/DDBJ databases">
        <authorList>
            <person name="Dougan E. K."/>
            <person name="Rhodes N."/>
            <person name="Thang M."/>
            <person name="Chan C."/>
        </authorList>
    </citation>
    <scope>NUCLEOTIDE SEQUENCE</scope>
</reference>
<dbReference type="InterPro" id="IPR009858">
    <property type="entry name" value="DUF1415"/>
</dbReference>
<protein>
    <submittedName>
        <fullName evidence="1">Dynlt1 protein</fullName>
    </submittedName>
</protein>
<dbReference type="OrthoDB" id="415876at2759"/>
<dbReference type="Proteomes" id="UP000604046">
    <property type="component" value="Unassembled WGS sequence"/>
</dbReference>
<dbReference type="EMBL" id="CAJNDS010002089">
    <property type="protein sequence ID" value="CAE7319011.1"/>
    <property type="molecule type" value="Genomic_DNA"/>
</dbReference>
<proteinExistence type="predicted"/>
<comment type="caution">
    <text evidence="1">The sequence shown here is derived from an EMBL/GenBank/DDBJ whole genome shotgun (WGS) entry which is preliminary data.</text>
</comment>
<name>A0A812NLZ8_9DINO</name>
<sequence>MARLGGAAEAVRTWVSQVVLHHGLCPWAQLAEQSKVVTYLTCEATTPAAVGTAVRAEAARLVSRRVPWATSLVVCPHVVPWQEDFRVFDDWVARSNHLDDLEDLVSLVAFHPRFARWHALDPSVTEGTQVTSHYEEVDGEKSKRALPAVVECLDPKQVGVRRIGIRFIDDGVLQWVPMDWLSPSWKAAELLADNQMHQAPFPTVHLIRRKDLASVRCSKDGYEVVASIQARNSQHLSKLRSNDLVETKRKVVADAILPVLLTWILRDMLSGGQE</sequence>
<dbReference type="Pfam" id="PF07209">
    <property type="entry name" value="DUF1415"/>
    <property type="match status" value="1"/>
</dbReference>
<gene>
    <name evidence="1" type="primary">Dynlt1</name>
    <name evidence="1" type="ORF">SNAT2548_LOCUS16723</name>
</gene>
<evidence type="ECO:0000313" key="2">
    <source>
        <dbReference type="Proteomes" id="UP000604046"/>
    </source>
</evidence>